<feature type="compositionally biased region" description="Basic residues" evidence="1">
    <location>
        <begin position="76"/>
        <end position="85"/>
    </location>
</feature>
<comment type="caution">
    <text evidence="2">The sequence shown here is derived from an EMBL/GenBank/DDBJ whole genome shotgun (WGS) entry which is preliminary data.</text>
</comment>
<protein>
    <submittedName>
        <fullName evidence="2">Uncharacterized protein</fullName>
    </submittedName>
</protein>
<evidence type="ECO:0000313" key="2">
    <source>
        <dbReference type="EMBL" id="KSU69370.1"/>
    </source>
</evidence>
<reference evidence="2 3" key="1">
    <citation type="journal article" date="2014" name="Arch. Microbiol.">
        <title>Arthrobacter enclensis sp. nov., isolated from sediment sample.</title>
        <authorList>
            <person name="Dastager S.G."/>
            <person name="Liu Q."/>
            <person name="Tang S.K."/>
            <person name="Krishnamurthi S."/>
            <person name="Lee J.C."/>
            <person name="Li W.J."/>
        </authorList>
    </citation>
    <scope>NUCLEOTIDE SEQUENCE [LARGE SCALE GENOMIC DNA]</scope>
    <source>
        <strain evidence="2 3">NIO-1008</strain>
    </source>
</reference>
<feature type="compositionally biased region" description="Gly residues" evidence="1">
    <location>
        <begin position="88"/>
        <end position="97"/>
    </location>
</feature>
<proteinExistence type="predicted"/>
<feature type="compositionally biased region" description="Basic and acidic residues" evidence="1">
    <location>
        <begin position="56"/>
        <end position="75"/>
    </location>
</feature>
<dbReference type="STRING" id="993070.AS031_19090"/>
<accession>A0A0V8I3L3</accession>
<evidence type="ECO:0000256" key="1">
    <source>
        <dbReference type="SAM" id="MobiDB-lite"/>
    </source>
</evidence>
<organism evidence="2 3">
    <name type="scientific">Pseudarthrobacter enclensis</name>
    <dbReference type="NCBI Taxonomy" id="993070"/>
    <lineage>
        <taxon>Bacteria</taxon>
        <taxon>Bacillati</taxon>
        <taxon>Actinomycetota</taxon>
        <taxon>Actinomycetes</taxon>
        <taxon>Micrococcales</taxon>
        <taxon>Micrococcaceae</taxon>
        <taxon>Pseudarthrobacter</taxon>
    </lineage>
</organism>
<sequence>MSDQPTSRTPVDGNGSAVTGGHDGAAAGGAAAIPVTPDGGTNRTRRHYLDPGGPESTREMRDTARRRRDAEEKLRQHLLKARKHVPNGEGGTGGPRQ</sequence>
<evidence type="ECO:0000313" key="3">
    <source>
        <dbReference type="Proteomes" id="UP000053199"/>
    </source>
</evidence>
<gene>
    <name evidence="2" type="ORF">AS031_19090</name>
</gene>
<feature type="region of interest" description="Disordered" evidence="1">
    <location>
        <begin position="1"/>
        <end position="97"/>
    </location>
</feature>
<name>A0A0V8I3L3_9MICC</name>
<dbReference type="Proteomes" id="UP000053199">
    <property type="component" value="Unassembled WGS sequence"/>
</dbReference>
<dbReference type="RefSeq" id="WP_058269748.1">
    <property type="nucleotide sequence ID" value="NZ_FMAZ01000012.1"/>
</dbReference>
<dbReference type="EMBL" id="LNQM01000013">
    <property type="protein sequence ID" value="KSU69370.1"/>
    <property type="molecule type" value="Genomic_DNA"/>
</dbReference>
<dbReference type="AlphaFoldDB" id="A0A0V8I3L3"/>
<keyword evidence="3" id="KW-1185">Reference proteome</keyword>